<dbReference type="Proteomes" id="UP000823597">
    <property type="component" value="Unassembled WGS sequence"/>
</dbReference>
<reference evidence="1" key="1">
    <citation type="submission" date="2020-10" db="EMBL/GenBank/DDBJ databases">
        <authorList>
            <person name="Gilroy R."/>
        </authorList>
    </citation>
    <scope>NUCLEOTIDE SEQUENCE</scope>
    <source>
        <strain evidence="1">10037</strain>
    </source>
</reference>
<gene>
    <name evidence="1" type="ORF">IAB93_08710</name>
</gene>
<name>A0A9D9NA25_9BACT</name>
<accession>A0A9D9NA25</accession>
<comment type="caution">
    <text evidence="1">The sequence shown here is derived from an EMBL/GenBank/DDBJ whole genome shotgun (WGS) entry which is preliminary data.</text>
</comment>
<sequence>MPVACLFSPSETGGLGLMDTTGETGDASLTACMAEAQQYFCRRQIYQKPKGVNRISGEAEYRRSRELHGVPRKERTGARLVPEAGVRGKVLRFHGKSIHFPRKDGRGMQAEWP</sequence>
<protein>
    <submittedName>
        <fullName evidence="1">Uncharacterized protein</fullName>
    </submittedName>
</protein>
<evidence type="ECO:0000313" key="1">
    <source>
        <dbReference type="EMBL" id="MBO8466053.1"/>
    </source>
</evidence>
<organism evidence="1 2">
    <name type="scientific">Candidatus Merdivivens pullistercoris</name>
    <dbReference type="NCBI Taxonomy" id="2840873"/>
    <lineage>
        <taxon>Bacteria</taxon>
        <taxon>Pseudomonadati</taxon>
        <taxon>Bacteroidota</taxon>
        <taxon>Bacteroidia</taxon>
        <taxon>Bacteroidales</taxon>
        <taxon>Muribaculaceae</taxon>
        <taxon>Muribaculaceae incertae sedis</taxon>
        <taxon>Candidatus Merdivivens</taxon>
    </lineage>
</organism>
<proteinExistence type="predicted"/>
<dbReference type="AlphaFoldDB" id="A0A9D9NA25"/>
<dbReference type="EMBL" id="JADIME010000092">
    <property type="protein sequence ID" value="MBO8466053.1"/>
    <property type="molecule type" value="Genomic_DNA"/>
</dbReference>
<reference evidence="1" key="2">
    <citation type="journal article" date="2021" name="PeerJ">
        <title>Extensive microbial diversity within the chicken gut microbiome revealed by metagenomics and culture.</title>
        <authorList>
            <person name="Gilroy R."/>
            <person name="Ravi A."/>
            <person name="Getino M."/>
            <person name="Pursley I."/>
            <person name="Horton D.L."/>
            <person name="Alikhan N.F."/>
            <person name="Baker D."/>
            <person name="Gharbi K."/>
            <person name="Hall N."/>
            <person name="Watson M."/>
            <person name="Adriaenssens E.M."/>
            <person name="Foster-Nyarko E."/>
            <person name="Jarju S."/>
            <person name="Secka A."/>
            <person name="Antonio M."/>
            <person name="Oren A."/>
            <person name="Chaudhuri R.R."/>
            <person name="La Ragione R."/>
            <person name="Hildebrand F."/>
            <person name="Pallen M.J."/>
        </authorList>
    </citation>
    <scope>NUCLEOTIDE SEQUENCE</scope>
    <source>
        <strain evidence="1">10037</strain>
    </source>
</reference>
<evidence type="ECO:0000313" key="2">
    <source>
        <dbReference type="Proteomes" id="UP000823597"/>
    </source>
</evidence>